<protein>
    <recommendedName>
        <fullName evidence="10">EGF-like domain-containing protein</fullName>
    </recommendedName>
</protein>
<accession>A0AAD8RB25</accession>
<evidence type="ECO:0000313" key="8">
    <source>
        <dbReference type="EMBL" id="KAK1618338.1"/>
    </source>
</evidence>
<proteinExistence type="predicted"/>
<dbReference type="Pfam" id="PF13947">
    <property type="entry name" value="GUB_WAK_bind"/>
    <property type="match status" value="2"/>
</dbReference>
<evidence type="ECO:0000313" key="9">
    <source>
        <dbReference type="Proteomes" id="UP001231189"/>
    </source>
</evidence>
<organism evidence="8 9">
    <name type="scientific">Lolium multiflorum</name>
    <name type="common">Italian ryegrass</name>
    <name type="synonym">Lolium perenne subsp. multiflorum</name>
    <dbReference type="NCBI Taxonomy" id="4521"/>
    <lineage>
        <taxon>Eukaryota</taxon>
        <taxon>Viridiplantae</taxon>
        <taxon>Streptophyta</taxon>
        <taxon>Embryophyta</taxon>
        <taxon>Tracheophyta</taxon>
        <taxon>Spermatophyta</taxon>
        <taxon>Magnoliopsida</taxon>
        <taxon>Liliopsida</taxon>
        <taxon>Poales</taxon>
        <taxon>Poaceae</taxon>
        <taxon>BOP clade</taxon>
        <taxon>Pooideae</taxon>
        <taxon>Poodae</taxon>
        <taxon>Poeae</taxon>
        <taxon>Poeae Chloroplast Group 2 (Poeae type)</taxon>
        <taxon>Loliodinae</taxon>
        <taxon>Loliinae</taxon>
        <taxon>Lolium</taxon>
    </lineage>
</organism>
<keyword evidence="9" id="KW-1185">Reference proteome</keyword>
<dbReference type="InterPro" id="IPR018097">
    <property type="entry name" value="EGF_Ca-bd_CS"/>
</dbReference>
<reference evidence="8" key="1">
    <citation type="submission" date="2023-07" db="EMBL/GenBank/DDBJ databases">
        <title>A chromosome-level genome assembly of Lolium multiflorum.</title>
        <authorList>
            <person name="Chen Y."/>
            <person name="Copetti D."/>
            <person name="Kolliker R."/>
            <person name="Studer B."/>
        </authorList>
    </citation>
    <scope>NUCLEOTIDE SEQUENCE</scope>
    <source>
        <strain evidence="8">02402/16</strain>
        <tissue evidence="8">Leaf</tissue>
    </source>
</reference>
<evidence type="ECO:0000256" key="5">
    <source>
        <dbReference type="SAM" id="SignalP"/>
    </source>
</evidence>
<evidence type="ECO:0000259" key="6">
    <source>
        <dbReference type="SMART" id="SM00179"/>
    </source>
</evidence>
<evidence type="ECO:0008006" key="10">
    <source>
        <dbReference type="Google" id="ProtNLM"/>
    </source>
</evidence>
<dbReference type="SMART" id="SM00179">
    <property type="entry name" value="EGF_CA"/>
    <property type="match status" value="1"/>
</dbReference>
<dbReference type="EMBL" id="JAUUTY010000006">
    <property type="protein sequence ID" value="KAK1618338.1"/>
    <property type="molecule type" value="Genomic_DNA"/>
</dbReference>
<dbReference type="SMART" id="SM00181">
    <property type="entry name" value="EGF"/>
    <property type="match status" value="2"/>
</dbReference>
<comment type="subcellular location">
    <subcellularLocation>
        <location evidence="1">Membrane</location>
        <topology evidence="1">Single-pass membrane protein</topology>
    </subcellularLocation>
</comment>
<name>A0AAD8RB25_LOLMU</name>
<comment type="caution">
    <text evidence="8">The sequence shown here is derived from an EMBL/GenBank/DDBJ whole genome shotgun (WGS) entry which is preliminary data.</text>
</comment>
<dbReference type="SUPFAM" id="SSF57184">
    <property type="entry name" value="Growth factor receptor domain"/>
    <property type="match status" value="1"/>
</dbReference>
<dbReference type="PANTHER" id="PTHR33491">
    <property type="entry name" value="OSJNBA0016N04.9 PROTEIN"/>
    <property type="match status" value="1"/>
</dbReference>
<dbReference type="AlphaFoldDB" id="A0AAD8RB25"/>
<feature type="chain" id="PRO_5041981565" description="EGF-like domain-containing protein" evidence="5">
    <location>
        <begin position="21"/>
        <end position="566"/>
    </location>
</feature>
<evidence type="ECO:0000256" key="2">
    <source>
        <dbReference type="ARBA" id="ARBA00022536"/>
    </source>
</evidence>
<feature type="domain" description="EGF-like calcium-binding" evidence="6">
    <location>
        <begin position="488"/>
        <end position="528"/>
    </location>
</feature>
<dbReference type="Proteomes" id="UP001231189">
    <property type="component" value="Unassembled WGS sequence"/>
</dbReference>
<dbReference type="InterPro" id="IPR001881">
    <property type="entry name" value="EGF-like_Ca-bd_dom"/>
</dbReference>
<keyword evidence="2" id="KW-0245">EGF-like domain</keyword>
<feature type="signal peptide" evidence="5">
    <location>
        <begin position="1"/>
        <end position="20"/>
    </location>
</feature>
<feature type="domain" description="EGF-like" evidence="7">
    <location>
        <begin position="430"/>
        <end position="487"/>
    </location>
</feature>
<keyword evidence="4" id="KW-1015">Disulfide bond</keyword>
<dbReference type="CDD" id="cd00054">
    <property type="entry name" value="EGF_CA"/>
    <property type="match status" value="1"/>
</dbReference>
<evidence type="ECO:0000256" key="1">
    <source>
        <dbReference type="ARBA" id="ARBA00004167"/>
    </source>
</evidence>
<gene>
    <name evidence="8" type="ORF">QYE76_023855</name>
</gene>
<evidence type="ECO:0000256" key="3">
    <source>
        <dbReference type="ARBA" id="ARBA00022729"/>
    </source>
</evidence>
<dbReference type="InterPro" id="IPR009030">
    <property type="entry name" value="Growth_fac_rcpt_cys_sf"/>
</dbReference>
<dbReference type="InterPro" id="IPR025287">
    <property type="entry name" value="WAK_GUB"/>
</dbReference>
<dbReference type="GO" id="GO:0016020">
    <property type="term" value="C:membrane"/>
    <property type="evidence" value="ECO:0007669"/>
    <property type="project" value="UniProtKB-SubCell"/>
</dbReference>
<dbReference type="PROSITE" id="PS01187">
    <property type="entry name" value="EGF_CA"/>
    <property type="match status" value="1"/>
</dbReference>
<dbReference type="Gene3D" id="2.10.25.10">
    <property type="entry name" value="Laminin"/>
    <property type="match status" value="2"/>
</dbReference>
<feature type="domain" description="EGF-like" evidence="7">
    <location>
        <begin position="491"/>
        <end position="528"/>
    </location>
</feature>
<dbReference type="GO" id="GO:0005509">
    <property type="term" value="F:calcium ion binding"/>
    <property type="evidence" value="ECO:0007669"/>
    <property type="project" value="InterPro"/>
</dbReference>
<dbReference type="GO" id="GO:0030247">
    <property type="term" value="F:polysaccharide binding"/>
    <property type="evidence" value="ECO:0007669"/>
    <property type="project" value="InterPro"/>
</dbReference>
<evidence type="ECO:0000259" key="7">
    <source>
        <dbReference type="SMART" id="SM00181"/>
    </source>
</evidence>
<evidence type="ECO:0000256" key="4">
    <source>
        <dbReference type="ARBA" id="ARBA00023157"/>
    </source>
</evidence>
<keyword evidence="3 5" id="KW-0732">Signal</keyword>
<dbReference type="InterPro" id="IPR000742">
    <property type="entry name" value="EGF"/>
</dbReference>
<sequence>MCSAIVLLCFAAAAVQRASAAKAGGGGILHIPSAAELARARCPSRCGDVVIRYPFGIGPGCFRQGFDLICDKNTTAPRLFLGNSTIQINGLEILYGDGYEASAVHFNVPMISGMDAYNMSWEPPVEGVRLANNVHHLYVVGCGVGVYLFGHDTNDAIGSCMSICLNDKEALMKANNAAWQYSPADIGMGSCSIGLGQAVRGFGFMVGRLTGGVSAPSGEVLYNVKVFLANSYTFVTSDIYSSRVDESKAGVVTFEIAITDQPSCESAQKNKATYACNHKSYCMDRPSGGYTCWCNNGGLKENPYIMGGCTQQGGYNTNPKGGCKRLCGNMSIPFPFGTEEGCYALDKFRLNCTSENITILDHQGVEYIVANVSVNEGYLSVQSTQNNSNYNDEEVTVSVASIGPDNLLDDLLYLSEEFDMKMWWSVQNLTCSIVMGEEKKSMYACRSANSICVNVTHGPGNRTMQFGYRCKCSEGFEGNPYTPDGCEDVNECLLINICNGTCQNYPGGYNCSTCTHGKEFDPLKGRCVTSAKRRTLLLGKIIQILRTSIQLELAKCVTLSHKLHDV</sequence>